<gene>
    <name evidence="1" type="ORF">PDIGIT_LOCUS8491</name>
</gene>
<protein>
    <submittedName>
        <fullName evidence="1">Uncharacterized protein</fullName>
    </submittedName>
</protein>
<evidence type="ECO:0000313" key="1">
    <source>
        <dbReference type="EMBL" id="CAI6335410.1"/>
    </source>
</evidence>
<name>A0A9W4UG79_9PLEO</name>
<sequence>MELQNLLGKVGQSIFHLAVLPQAKDRRSQTCVNKLQWRLSRRGPARWRALGSDSASELGKPMDEEICNCCTRWHCPCGYHKSLVTGLRHKRGFHAGINQILWSPDVSIHHRECRL</sequence>
<accession>A0A9W4UG79</accession>
<comment type="caution">
    <text evidence="1">The sequence shown here is derived from an EMBL/GenBank/DDBJ whole genome shotgun (WGS) entry which is preliminary data.</text>
</comment>
<keyword evidence="2" id="KW-1185">Reference proteome</keyword>
<dbReference type="EMBL" id="CAOQHR010000005">
    <property type="protein sequence ID" value="CAI6335410.1"/>
    <property type="molecule type" value="Genomic_DNA"/>
</dbReference>
<dbReference type="Proteomes" id="UP001152607">
    <property type="component" value="Unassembled WGS sequence"/>
</dbReference>
<organism evidence="1 2">
    <name type="scientific">Periconia digitata</name>
    <dbReference type="NCBI Taxonomy" id="1303443"/>
    <lineage>
        <taxon>Eukaryota</taxon>
        <taxon>Fungi</taxon>
        <taxon>Dikarya</taxon>
        <taxon>Ascomycota</taxon>
        <taxon>Pezizomycotina</taxon>
        <taxon>Dothideomycetes</taxon>
        <taxon>Pleosporomycetidae</taxon>
        <taxon>Pleosporales</taxon>
        <taxon>Massarineae</taxon>
        <taxon>Periconiaceae</taxon>
        <taxon>Periconia</taxon>
    </lineage>
</organism>
<dbReference type="AlphaFoldDB" id="A0A9W4UG79"/>
<proteinExistence type="predicted"/>
<reference evidence="1" key="1">
    <citation type="submission" date="2023-01" db="EMBL/GenBank/DDBJ databases">
        <authorList>
            <person name="Van Ghelder C."/>
            <person name="Rancurel C."/>
        </authorList>
    </citation>
    <scope>NUCLEOTIDE SEQUENCE</scope>
    <source>
        <strain evidence="1">CNCM I-4278</strain>
    </source>
</reference>
<evidence type="ECO:0000313" key="2">
    <source>
        <dbReference type="Proteomes" id="UP001152607"/>
    </source>
</evidence>